<dbReference type="PANTHER" id="PTHR44826">
    <property type="entry name" value="SPORE COAT PROTEIN SP85"/>
    <property type="match status" value="1"/>
</dbReference>
<evidence type="ECO:0000259" key="9">
    <source>
        <dbReference type="PROSITE" id="PS50234"/>
    </source>
</evidence>
<feature type="compositionally biased region" description="Polar residues" evidence="7">
    <location>
        <begin position="255"/>
        <end position="266"/>
    </location>
</feature>
<dbReference type="SUPFAM" id="SSF53300">
    <property type="entry name" value="vWA-like"/>
    <property type="match status" value="1"/>
</dbReference>
<evidence type="ECO:0000256" key="6">
    <source>
        <dbReference type="ARBA" id="ARBA00045806"/>
    </source>
</evidence>
<feature type="compositionally biased region" description="Low complexity" evidence="7">
    <location>
        <begin position="419"/>
        <end position="448"/>
    </location>
</feature>
<evidence type="ECO:0000313" key="10">
    <source>
        <dbReference type="EMBL" id="KAK1737071.1"/>
    </source>
</evidence>
<comment type="similarity">
    <text evidence="1">Belongs to the plasmodium circumsporozoite protein family.</text>
</comment>
<feature type="domain" description="VWFA" evidence="9">
    <location>
        <begin position="736"/>
        <end position="937"/>
    </location>
</feature>
<dbReference type="SUPFAM" id="SSF53590">
    <property type="entry name" value="Nucleoside hydrolase"/>
    <property type="match status" value="1"/>
</dbReference>
<keyword evidence="8" id="KW-0812">Transmembrane</keyword>
<feature type="region of interest" description="Disordered" evidence="7">
    <location>
        <begin position="369"/>
        <end position="500"/>
    </location>
</feature>
<feature type="region of interest" description="Disordered" evidence="7">
    <location>
        <begin position="997"/>
        <end position="1022"/>
    </location>
</feature>
<evidence type="ECO:0000256" key="8">
    <source>
        <dbReference type="SAM" id="Phobius"/>
    </source>
</evidence>
<feature type="compositionally biased region" description="Basic and acidic residues" evidence="7">
    <location>
        <begin position="997"/>
        <end position="1008"/>
    </location>
</feature>
<reference evidence="10" key="1">
    <citation type="submission" date="2023-06" db="EMBL/GenBank/DDBJ databases">
        <title>Survivors Of The Sea: Transcriptome response of Skeletonema marinoi to long-term dormancy.</title>
        <authorList>
            <person name="Pinder M.I.M."/>
            <person name="Kourtchenko O."/>
            <person name="Robertson E.K."/>
            <person name="Larsson T."/>
            <person name="Maumus F."/>
            <person name="Osuna-Cruz C.M."/>
            <person name="Vancaester E."/>
            <person name="Stenow R."/>
            <person name="Vandepoele K."/>
            <person name="Ploug H."/>
            <person name="Bruchert V."/>
            <person name="Godhe A."/>
            <person name="Topel M."/>
        </authorList>
    </citation>
    <scope>NUCLEOTIDE SEQUENCE</scope>
    <source>
        <strain evidence="10">R05AC</strain>
    </source>
</reference>
<dbReference type="PANTHER" id="PTHR44826:SF3">
    <property type="entry name" value="SPORE COAT PROTEIN SP85"/>
    <property type="match status" value="1"/>
</dbReference>
<keyword evidence="3" id="KW-0748">Sporozoite</keyword>
<evidence type="ECO:0000256" key="3">
    <source>
        <dbReference type="ARBA" id="ARBA00022522"/>
    </source>
</evidence>
<feature type="region of interest" description="Disordered" evidence="7">
    <location>
        <begin position="250"/>
        <end position="279"/>
    </location>
</feature>
<dbReference type="EMBL" id="JATAAI010000026">
    <property type="protein sequence ID" value="KAK1737071.1"/>
    <property type="molecule type" value="Genomic_DNA"/>
</dbReference>
<dbReference type="SMART" id="SM00327">
    <property type="entry name" value="VWA"/>
    <property type="match status" value="1"/>
</dbReference>
<evidence type="ECO:0000256" key="4">
    <source>
        <dbReference type="ARBA" id="ARBA00022737"/>
    </source>
</evidence>
<gene>
    <name evidence="10" type="ORF">QTG54_011938</name>
</gene>
<feature type="compositionally biased region" description="Acidic residues" evidence="7">
    <location>
        <begin position="1776"/>
        <end position="1786"/>
    </location>
</feature>
<feature type="compositionally biased region" description="Pro residues" evidence="7">
    <location>
        <begin position="680"/>
        <end position="694"/>
    </location>
</feature>
<feature type="region of interest" description="Disordered" evidence="7">
    <location>
        <begin position="624"/>
        <end position="727"/>
    </location>
</feature>
<keyword evidence="8" id="KW-0472">Membrane</keyword>
<organism evidence="10 11">
    <name type="scientific">Skeletonema marinoi</name>
    <dbReference type="NCBI Taxonomy" id="267567"/>
    <lineage>
        <taxon>Eukaryota</taxon>
        <taxon>Sar</taxon>
        <taxon>Stramenopiles</taxon>
        <taxon>Ochrophyta</taxon>
        <taxon>Bacillariophyta</taxon>
        <taxon>Coscinodiscophyceae</taxon>
        <taxon>Thalassiosirophycidae</taxon>
        <taxon>Thalassiosirales</taxon>
        <taxon>Skeletonemataceae</taxon>
        <taxon>Skeletonema</taxon>
        <taxon>Skeletonema marinoi-dohrnii complex</taxon>
    </lineage>
</organism>
<proteinExistence type="inferred from homology"/>
<feature type="compositionally biased region" description="Pro residues" evidence="7">
    <location>
        <begin position="651"/>
        <end position="667"/>
    </location>
</feature>
<feature type="compositionally biased region" description="Polar residues" evidence="7">
    <location>
        <begin position="381"/>
        <end position="418"/>
    </location>
</feature>
<keyword evidence="4" id="KW-0677">Repeat</keyword>
<comment type="function">
    <text evidence="5">In the vertebrate host, binds to highly sulfated heparan sulfate proteoglycans (HSPGs) on the surface of host hepatocytes and is required for sporozoite invasion of the host hepatocytes.</text>
</comment>
<feature type="compositionally biased region" description="Low complexity" evidence="7">
    <location>
        <begin position="704"/>
        <end position="713"/>
    </location>
</feature>
<feature type="transmembrane region" description="Helical" evidence="8">
    <location>
        <begin position="305"/>
        <end position="322"/>
    </location>
</feature>
<dbReference type="Gene3D" id="3.40.50.410">
    <property type="entry name" value="von Willebrand factor, type A domain"/>
    <property type="match status" value="1"/>
</dbReference>
<feature type="region of interest" description="Disordered" evidence="7">
    <location>
        <begin position="1463"/>
        <end position="1520"/>
    </location>
</feature>
<comment type="caution">
    <text evidence="10">The sequence shown here is derived from an EMBL/GenBank/DDBJ whole genome shotgun (WGS) entry which is preliminary data.</text>
</comment>
<protein>
    <recommendedName>
        <fullName evidence="2">Circumsporozoite protein</fullName>
    </recommendedName>
</protein>
<dbReference type="GO" id="GO:0016799">
    <property type="term" value="F:hydrolase activity, hydrolyzing N-glycosyl compounds"/>
    <property type="evidence" value="ECO:0007669"/>
    <property type="project" value="InterPro"/>
</dbReference>
<evidence type="ECO:0000256" key="7">
    <source>
        <dbReference type="SAM" id="MobiDB-lite"/>
    </source>
</evidence>
<evidence type="ECO:0000256" key="5">
    <source>
        <dbReference type="ARBA" id="ARBA00033726"/>
    </source>
</evidence>
<sequence length="2097" mass="229436">MRNQAVENDDLLDAPPTEMIKDNSTPDEGYDDDAKEMEATKDQIAYDESKNKLPGNLAPEPPRWRFVKEAKSTLGYSSKYAGVVISGKSSTELGADYIAPEISKDVKVRTIEQFDLVVPEEEPLSLKDKEVGQLLIREWDTETEDFVGEGGLRHHSERSSIPAPDSNRWKPNFSPTPGVATFARKDGGESFGYENDRDIPPFETDRVVGKLHFDPPDDNNEEFNGEIPKRTHAESRFTATYNSPYDDSHMYSDRSMASNDAATSNGEGPDEYNHDDFDYLDENGKPLSLHSSPDSRQQNWKRYRWLLLLLLLLFIIIGAVVGKKRSSEGNDVPSSMLPERFVYGGGVTSLPSQFPTTVFLDPADTNASPLFSRPTFPPTDQPSLIPSVTSLPSATPSILPSTAPSGEPSSNPTARPSATPSFDPTLLPSTSPTSEPSVLPSNSPSVSPTQLPSRSSSPTIMGSVEPSLSLKPSPSPSHRPSSHPSSYPSVHPITMSPSKQPIMFMGGCPEPFEPFTSYIIDQRVSRDGVIYMCISTICGSLLYTPGLDSGQWREAWEIVGACNGTNSPTLTPSQFPSIAPTSIPSTSLIPTQQPSSKASAVPSIMESETPSIIASTVVPSINPTFNPSNAPSPNPTLQPSPLTSTVVPTGNPTPNPSKAPSPNPTLQPSPLTSTVVPTFNPTPNPSKAPSPKPTLQPSDEPTTKRPTPSPTRRPTLKPVVAPTPRPTCPTQNGNFNLCLALDMSGSVCGGGQCNFCQPLSSCNSFGINQQRCCNNFDNVLEFSKDLVRALGDLNTQPDFSLVHFASDAEIASTLQNANQAIKTLQQLDYTGGATNLAEGITLCQQTLDSSAAGRKNFIVIVTDGYPSVPSERPRPVTVKAANAAKGKGTFMIPIFVEQTGLNDPAVALMKEISSDGQVFLTDFGSIVSLKDIVFEQAFYRFNEANKSSIFNWHKGLSLAAAVAAISIAWISSRRWKAKNDELLNTLKQLSKRIDGIEAEKSHKKESTQRRTTTSTQNDRPKLRSLAVADTDKNVKPSPHDILDDDEDSFDNIFDHPPKSITTRQNLSLLVNEQSTYLTRRASFESVEQFNPENTAVPIVLISDPGQDLDDEMMFIMARYLVSLDLISLKGVVANLSPSFARARLTRGTLDLLGLHRVPVGIGTDGGDTKGKHSSDQFEETAASYIAQEDGEAARTLESGHRLLQRLYEEAADIEYIKDYDKDGNGNYQTTSKDANRVIKGGLTLVITSSMKDAAIFVRDNPSLFASKTREVVVMGGCKPIPPPDSHISTGSGKNSYWAKLAKMECEPDSANNNTFDTAASEFLYSQCQKMNITFTVVTRFAAYAAKMPRSVYDDLALTGSSIGWRLRNSQRSSIDQLWQRACSEDKAIRAGLPPRCDRKWFIDTFCGGDDDESRCCADTAWDLVTGFMQYDTLALLAAVPVVREKHFDPVVLPPLDNSVVRRSIRRQSSAGNESRGAEGMANLTNRTKDIDSLTNRDKVNSTSATKASRRYSSASDPGPEALRRAIAQANDDNKTIEPFELPGSDVSAAFGSGTRNIIGITEKEHNLKNPDLLVKLLSTAYTKGILQNHHTQPHIILHMHLRWDNLADTLLTCLMLRSLWDLRLASVLGVIVSINPSDSTGNEDEDESGDSRQSPADKISDESKSTLSALAESIKETLSSIGLAHVKFLVVSGDNAQEQKKRATEAFLELYESAPPIGVTLVLTSTFSSVWPFAESHPELFRDKTVRVVHTGGALIWPAPKGWSKLPFSHGTKSEEDNEKGEEGGELTEEKILVPDPGSQNHRLDLDSANKFYRRVQALSVPMVILSRHVAMECCIPINFFDALGSHGGEVGQRIYKNERESLEKLWRCSSAPSGSAARGNLPDRCDINWFSDTFCAGTEVTKEEDVWTSVESVNIYSPLALLAALPGETLRSYFRTMPFPVRSATHHVVGLTEEVPNQNVRNPSELRSLIVQSLLSAAIANDSVFEKNPPPKIPIRMDHEERSRVCTLRDSILGNSVDSTVSLNSKSADEYDVWTFSEDARRELFNKTVARSAKMTIPKQRKRRFILATESRIAACSAIPPDARKEPEVSTKEQEK</sequence>
<comment type="function">
    <text evidence="6">Essential sporozoite protein. In the mosquito vector, required for sporozoite development in the oocyst, migration through the vector hemolymph and entry into the vector salivary glands. In the vertebrate host, required for sporozoite migration through the host dermis and infection of host hepatocytes. Binds to highly sulfated heparan sulfate proteoglycans (HSPGs) on the surface of host hepatocytes.</text>
</comment>
<evidence type="ECO:0000256" key="1">
    <source>
        <dbReference type="ARBA" id="ARBA00006241"/>
    </source>
</evidence>
<feature type="region of interest" description="Disordered" evidence="7">
    <location>
        <begin position="1767"/>
        <end position="1786"/>
    </location>
</feature>
<keyword evidence="8" id="KW-1133">Transmembrane helix</keyword>
<feature type="compositionally biased region" description="Polar residues" evidence="7">
    <location>
        <begin position="449"/>
        <end position="460"/>
    </location>
</feature>
<feature type="compositionally biased region" description="Low complexity" evidence="7">
    <location>
        <begin position="463"/>
        <end position="492"/>
    </location>
</feature>
<feature type="region of interest" description="Disordered" evidence="7">
    <location>
        <begin position="2078"/>
        <end position="2097"/>
    </location>
</feature>
<feature type="region of interest" description="Disordered" evidence="7">
    <location>
        <begin position="1638"/>
        <end position="1662"/>
    </location>
</feature>
<dbReference type="InterPro" id="IPR036465">
    <property type="entry name" value="vWFA_dom_sf"/>
</dbReference>
<dbReference type="CDD" id="cd00198">
    <property type="entry name" value="vWFA"/>
    <property type="match status" value="1"/>
</dbReference>
<dbReference type="InterPro" id="IPR002035">
    <property type="entry name" value="VWF_A"/>
</dbReference>
<dbReference type="Pfam" id="PF00092">
    <property type="entry name" value="VWA"/>
    <property type="match status" value="1"/>
</dbReference>
<feature type="region of interest" description="Disordered" evidence="7">
    <location>
        <begin position="211"/>
        <end position="236"/>
    </location>
</feature>
<evidence type="ECO:0000313" key="11">
    <source>
        <dbReference type="Proteomes" id="UP001224775"/>
    </source>
</evidence>
<feature type="compositionally biased region" description="Basic and acidic residues" evidence="7">
    <location>
        <begin position="1486"/>
        <end position="1499"/>
    </location>
</feature>
<dbReference type="InterPro" id="IPR036452">
    <property type="entry name" value="Ribo_hydro-like"/>
</dbReference>
<accession>A0AAD8Y1A6</accession>
<dbReference type="PROSITE" id="PS50234">
    <property type="entry name" value="VWFA"/>
    <property type="match status" value="1"/>
</dbReference>
<keyword evidence="11" id="KW-1185">Reference proteome</keyword>
<feature type="compositionally biased region" description="Polar residues" evidence="7">
    <location>
        <begin position="1500"/>
        <end position="1515"/>
    </location>
</feature>
<dbReference type="Gene3D" id="3.90.245.10">
    <property type="entry name" value="Ribonucleoside hydrolase-like"/>
    <property type="match status" value="2"/>
</dbReference>
<feature type="region of interest" description="Disordered" evidence="7">
    <location>
        <begin position="1"/>
        <end position="61"/>
    </location>
</feature>
<feature type="compositionally biased region" description="Basic and acidic residues" evidence="7">
    <location>
        <begin position="2083"/>
        <end position="2097"/>
    </location>
</feature>
<name>A0AAD8Y1A6_9STRA</name>
<dbReference type="Proteomes" id="UP001224775">
    <property type="component" value="Unassembled WGS sequence"/>
</dbReference>
<feature type="region of interest" description="Disordered" evidence="7">
    <location>
        <begin position="150"/>
        <end position="178"/>
    </location>
</feature>
<evidence type="ECO:0000256" key="2">
    <source>
        <dbReference type="ARBA" id="ARBA00021911"/>
    </source>
</evidence>
<dbReference type="InterPro" id="IPR051860">
    <property type="entry name" value="Plasmodium_CSP_Invasion"/>
</dbReference>